<evidence type="ECO:0000256" key="3">
    <source>
        <dbReference type="ARBA" id="ARBA00022723"/>
    </source>
</evidence>
<evidence type="ECO:0000256" key="1">
    <source>
        <dbReference type="ARBA" id="ARBA00022490"/>
    </source>
</evidence>
<evidence type="ECO:0000256" key="8">
    <source>
        <dbReference type="HAMAP-Rule" id="MF_00316"/>
    </source>
</evidence>
<dbReference type="Proteomes" id="UP001056500">
    <property type="component" value="Chromosome"/>
</dbReference>
<comment type="domain">
    <text evidence="8">The N-terminal domain determines nucleotide recognition and specific binding, while the C-terminal domain determines the specific binding to the target protein.</text>
</comment>
<dbReference type="Pfam" id="PF12804">
    <property type="entry name" value="NTP_transf_3"/>
    <property type="match status" value="1"/>
</dbReference>
<evidence type="ECO:0000256" key="7">
    <source>
        <dbReference type="ARBA" id="ARBA00023150"/>
    </source>
</evidence>
<feature type="domain" description="MobA-like NTP transferase" evidence="9">
    <location>
        <begin position="8"/>
        <end position="169"/>
    </location>
</feature>
<evidence type="ECO:0000256" key="6">
    <source>
        <dbReference type="ARBA" id="ARBA00023134"/>
    </source>
</evidence>
<comment type="subcellular location">
    <subcellularLocation>
        <location evidence="8">Cytoplasm</location>
    </subcellularLocation>
</comment>
<comment type="function">
    <text evidence="8">Transfers a GMP moiety from GTP to Mo-molybdopterin (Mo-MPT) cofactor (Moco or molybdenum cofactor) to form Mo-molybdopterin guanine dinucleotide (Mo-MGD) cofactor.</text>
</comment>
<dbReference type="GO" id="GO:0016779">
    <property type="term" value="F:nucleotidyltransferase activity"/>
    <property type="evidence" value="ECO:0007669"/>
    <property type="project" value="UniProtKB-KW"/>
</dbReference>
<keyword evidence="6 8" id="KW-0342">GTP-binding</keyword>
<dbReference type="EMBL" id="CP098755">
    <property type="protein sequence ID" value="USG68487.1"/>
    <property type="molecule type" value="Genomic_DNA"/>
</dbReference>
<dbReference type="InterPro" id="IPR025877">
    <property type="entry name" value="MobA-like_NTP_Trfase"/>
</dbReference>
<feature type="binding site" evidence="8">
    <location>
        <position position="75"/>
    </location>
    <ligand>
        <name>GTP</name>
        <dbReference type="ChEBI" id="CHEBI:37565"/>
    </ligand>
</feature>
<organism evidence="10 11">
    <name type="scientific">Brevibacillus ruminantium</name>
    <dbReference type="NCBI Taxonomy" id="2950604"/>
    <lineage>
        <taxon>Bacteria</taxon>
        <taxon>Bacillati</taxon>
        <taxon>Bacillota</taxon>
        <taxon>Bacilli</taxon>
        <taxon>Bacillales</taxon>
        <taxon>Paenibacillaceae</taxon>
        <taxon>Brevibacillus</taxon>
    </lineage>
</organism>
<keyword evidence="10" id="KW-0548">Nucleotidyltransferase</keyword>
<comment type="catalytic activity">
    <reaction evidence="8">
        <text>Mo-molybdopterin + GTP + H(+) = Mo-molybdopterin guanine dinucleotide + diphosphate</text>
        <dbReference type="Rhea" id="RHEA:34243"/>
        <dbReference type="ChEBI" id="CHEBI:15378"/>
        <dbReference type="ChEBI" id="CHEBI:33019"/>
        <dbReference type="ChEBI" id="CHEBI:37565"/>
        <dbReference type="ChEBI" id="CHEBI:71302"/>
        <dbReference type="ChEBI" id="CHEBI:71310"/>
        <dbReference type="EC" id="2.7.7.77"/>
    </reaction>
</comment>
<feature type="binding site" evidence="8">
    <location>
        <position position="104"/>
    </location>
    <ligand>
        <name>GTP</name>
        <dbReference type="ChEBI" id="CHEBI:37565"/>
    </ligand>
</feature>
<evidence type="ECO:0000313" key="11">
    <source>
        <dbReference type="Proteomes" id="UP001056500"/>
    </source>
</evidence>
<evidence type="ECO:0000313" key="10">
    <source>
        <dbReference type="EMBL" id="USG68487.1"/>
    </source>
</evidence>
<comment type="cofactor">
    <cofactor evidence="8">
        <name>Mg(2+)</name>
        <dbReference type="ChEBI" id="CHEBI:18420"/>
    </cofactor>
</comment>
<protein>
    <recommendedName>
        <fullName evidence="8">Probable molybdenum cofactor guanylyltransferase</fullName>
        <shortName evidence="8">MoCo guanylyltransferase</shortName>
        <ecNumber evidence="8">2.7.7.77</ecNumber>
    </recommendedName>
    <alternativeName>
        <fullName evidence="8">GTP:molybdopterin guanylyltransferase</fullName>
    </alternativeName>
    <alternativeName>
        <fullName evidence="8">Mo-MPT guanylyltransferase</fullName>
    </alternativeName>
    <alternativeName>
        <fullName evidence="8">Molybdopterin guanylyltransferase</fullName>
    </alternativeName>
    <alternativeName>
        <fullName evidence="8">Molybdopterin-guanine dinucleotide synthase</fullName>
        <shortName evidence="8">MGD synthase</shortName>
    </alternativeName>
</protein>
<keyword evidence="2 8" id="KW-0808">Transferase</keyword>
<dbReference type="EC" id="2.7.7.77" evidence="8"/>
<feature type="binding site" evidence="8">
    <location>
        <begin position="11"/>
        <end position="13"/>
    </location>
    <ligand>
        <name>GTP</name>
        <dbReference type="ChEBI" id="CHEBI:37565"/>
    </ligand>
</feature>
<feature type="binding site" evidence="8">
    <location>
        <position position="23"/>
    </location>
    <ligand>
        <name>GTP</name>
        <dbReference type="ChEBI" id="CHEBI:37565"/>
    </ligand>
</feature>
<keyword evidence="3 8" id="KW-0479">Metal-binding</keyword>
<dbReference type="PANTHER" id="PTHR19136:SF81">
    <property type="entry name" value="MOLYBDENUM COFACTOR GUANYLYLTRANSFERASE"/>
    <property type="match status" value="1"/>
</dbReference>
<name>A0ABY4WMW1_9BACL</name>
<keyword evidence="11" id="KW-1185">Reference proteome</keyword>
<dbReference type="HAMAP" id="MF_00316">
    <property type="entry name" value="MobA"/>
    <property type="match status" value="1"/>
</dbReference>
<dbReference type="Gene3D" id="3.90.550.10">
    <property type="entry name" value="Spore Coat Polysaccharide Biosynthesis Protein SpsA, Chain A"/>
    <property type="match status" value="1"/>
</dbReference>
<dbReference type="PANTHER" id="PTHR19136">
    <property type="entry name" value="MOLYBDENUM COFACTOR GUANYLYLTRANSFERASE"/>
    <property type="match status" value="1"/>
</dbReference>
<dbReference type="InterPro" id="IPR013482">
    <property type="entry name" value="Molybde_CF_guanTrfase"/>
</dbReference>
<proteinExistence type="inferred from homology"/>
<dbReference type="RefSeq" id="WP_251876307.1">
    <property type="nucleotide sequence ID" value="NZ_CP098755.1"/>
</dbReference>
<evidence type="ECO:0000256" key="4">
    <source>
        <dbReference type="ARBA" id="ARBA00022741"/>
    </source>
</evidence>
<keyword evidence="4 8" id="KW-0547">Nucleotide-binding</keyword>
<comment type="similarity">
    <text evidence="8">Belongs to the MobA family.</text>
</comment>
<accession>A0ABY4WMW1</accession>
<comment type="caution">
    <text evidence="8">Lacks conserved residue(s) required for the propagation of feature annotation.</text>
</comment>
<feature type="binding site" evidence="8">
    <location>
        <position position="104"/>
    </location>
    <ligand>
        <name>Mg(2+)</name>
        <dbReference type="ChEBI" id="CHEBI:18420"/>
    </ligand>
</feature>
<keyword evidence="5 8" id="KW-0460">Magnesium</keyword>
<evidence type="ECO:0000259" key="9">
    <source>
        <dbReference type="Pfam" id="PF12804"/>
    </source>
</evidence>
<dbReference type="SUPFAM" id="SSF53448">
    <property type="entry name" value="Nucleotide-diphospho-sugar transferases"/>
    <property type="match status" value="1"/>
</dbReference>
<sequence length="209" mass="23263">MRIPSIGGVILAGGKSSRMGQPKELLPWKEGTLIAHLHKELTGAGLPCLIVSHAPETIERMGGMQADAAVDVVRDQVPSCGPISGIVTAFRLRSEEVLLVLSCDLPFVEQKHLKKLIDYAAQQSDWDAVVVKTGDRVHPLLALYHRRSQPYWEEALSAGQYRLMEVLQKLRIVWTPPDLLDAWAAYNANTPEEYRCALEEKKKRESASL</sequence>
<dbReference type="CDD" id="cd02503">
    <property type="entry name" value="MobA"/>
    <property type="match status" value="1"/>
</dbReference>
<keyword evidence="1 8" id="KW-0963">Cytoplasm</keyword>
<evidence type="ECO:0000256" key="2">
    <source>
        <dbReference type="ARBA" id="ARBA00022679"/>
    </source>
</evidence>
<keyword evidence="7 8" id="KW-0501">Molybdenum cofactor biosynthesis</keyword>
<gene>
    <name evidence="8" type="primary">mobA</name>
    <name evidence="10" type="ORF">NDK47_20940</name>
</gene>
<evidence type="ECO:0000256" key="5">
    <source>
        <dbReference type="ARBA" id="ARBA00022842"/>
    </source>
</evidence>
<dbReference type="InterPro" id="IPR029044">
    <property type="entry name" value="Nucleotide-diphossugar_trans"/>
</dbReference>
<reference evidence="10" key="1">
    <citation type="submission" date="2022-06" db="EMBL/GenBank/DDBJ databases">
        <title>Genome sequencing of Brevibacillus sp. BB3-R1.</title>
        <authorList>
            <person name="Heo J."/>
            <person name="Lee D."/>
            <person name="Won M."/>
            <person name="Han B.-H."/>
            <person name="Hong S.-B."/>
            <person name="Kwon S.-W."/>
        </authorList>
    </citation>
    <scope>NUCLEOTIDE SEQUENCE</scope>
    <source>
        <strain evidence="10">BB3-R1</strain>
    </source>
</reference>